<dbReference type="InterPro" id="IPR000597">
    <property type="entry name" value="Ribosomal_uL3"/>
</dbReference>
<keyword evidence="10" id="KW-1185">Reference proteome</keyword>
<comment type="similarity">
    <text evidence="1 7">Belongs to the universal ribosomal protein uL3 family.</text>
</comment>
<dbReference type="InterPro" id="IPR019927">
    <property type="entry name" value="Ribosomal_uL3_bac/org-type"/>
</dbReference>
<reference evidence="10" key="1">
    <citation type="submission" date="2017-04" db="EMBL/GenBank/DDBJ databases">
        <title>Function of individual gut microbiota members based on whole genome sequencing of pure cultures obtained from chicken caecum.</title>
        <authorList>
            <person name="Medvecky M."/>
            <person name="Cejkova D."/>
            <person name="Polansky O."/>
            <person name="Karasova D."/>
            <person name="Kubasova T."/>
            <person name="Cizek A."/>
            <person name="Rychlik I."/>
        </authorList>
    </citation>
    <scope>NUCLEOTIDE SEQUENCE [LARGE SCALE GENOMIC DNA]</scope>
    <source>
        <strain evidence="10">An273</strain>
    </source>
</reference>
<comment type="function">
    <text evidence="7">One of the primary rRNA binding proteins, it binds directly near the 3'-end of the 23S rRNA, where it nucleates assembly of the 50S subunit.</text>
</comment>
<name>A0A1Y4DLT6_9BACT</name>
<evidence type="ECO:0000256" key="1">
    <source>
        <dbReference type="ARBA" id="ARBA00006540"/>
    </source>
</evidence>
<dbReference type="PANTHER" id="PTHR11229">
    <property type="entry name" value="50S RIBOSOMAL PROTEIN L3"/>
    <property type="match status" value="1"/>
</dbReference>
<dbReference type="SUPFAM" id="SSF50447">
    <property type="entry name" value="Translation proteins"/>
    <property type="match status" value="1"/>
</dbReference>
<comment type="subunit">
    <text evidence="7">Part of the 50S ribosomal subunit. Forms a cluster with proteins L14 and L19.</text>
</comment>
<dbReference type="GO" id="GO:0022625">
    <property type="term" value="C:cytosolic large ribosomal subunit"/>
    <property type="evidence" value="ECO:0007669"/>
    <property type="project" value="TreeGrafter"/>
</dbReference>
<dbReference type="GO" id="GO:0003735">
    <property type="term" value="F:structural constituent of ribosome"/>
    <property type="evidence" value="ECO:0007669"/>
    <property type="project" value="UniProtKB-UniRule"/>
</dbReference>
<dbReference type="OrthoDB" id="9806135at2"/>
<keyword evidence="5 7" id="KW-0687">Ribonucleoprotein</keyword>
<dbReference type="GO" id="GO:0006412">
    <property type="term" value="P:translation"/>
    <property type="evidence" value="ECO:0007669"/>
    <property type="project" value="UniProtKB-UniRule"/>
</dbReference>
<protein>
    <recommendedName>
        <fullName evidence="6 7">Large ribosomal subunit protein uL3</fullName>
    </recommendedName>
</protein>
<dbReference type="Proteomes" id="UP000196368">
    <property type="component" value="Unassembled WGS sequence"/>
</dbReference>
<comment type="caution">
    <text evidence="9">The sequence shown here is derived from an EMBL/GenBank/DDBJ whole genome shotgun (WGS) entry which is preliminary data.</text>
</comment>
<dbReference type="PANTHER" id="PTHR11229:SF16">
    <property type="entry name" value="LARGE RIBOSOMAL SUBUNIT PROTEIN UL3C"/>
    <property type="match status" value="1"/>
</dbReference>
<evidence type="ECO:0000256" key="7">
    <source>
        <dbReference type="HAMAP-Rule" id="MF_01325"/>
    </source>
</evidence>
<dbReference type="RefSeq" id="WP_087289340.1">
    <property type="nucleotide sequence ID" value="NZ_NFJD01000004.1"/>
</dbReference>
<feature type="region of interest" description="Disordered" evidence="8">
    <location>
        <begin position="157"/>
        <end position="185"/>
    </location>
</feature>
<dbReference type="Pfam" id="PF00297">
    <property type="entry name" value="Ribosomal_L3"/>
    <property type="match status" value="1"/>
</dbReference>
<accession>A0A1Y4DLT6</accession>
<evidence type="ECO:0000256" key="6">
    <source>
        <dbReference type="ARBA" id="ARBA00035243"/>
    </source>
</evidence>
<dbReference type="NCBIfam" id="TIGR03625">
    <property type="entry name" value="L3_bact"/>
    <property type="match status" value="1"/>
</dbReference>
<dbReference type="GO" id="GO:0019843">
    <property type="term" value="F:rRNA binding"/>
    <property type="evidence" value="ECO:0007669"/>
    <property type="project" value="UniProtKB-UniRule"/>
</dbReference>
<keyword evidence="2 7" id="KW-0699">rRNA-binding</keyword>
<sequence length="263" mass="28154">MTEEIKNAAGAQEATPVAEAAKAETVKEAPATFRFVIGEKVGMTQLFDEKGNLHGVSVVKAGPCKVVRVRTQEKDGYNAVCVGFGEVKENKLNKPELGYFKKANVAPVKHMKECRVADVNGFEIGQVISLEKIFKPGDYVDVQGKIKGHGFAGAMKRHGFAGQPDSHGASDRTRAPGSLGSRRSLGKVLSGQRMAGHYGTTTHTVAKIEVVKVDNENGLLFLKGSVPGARGSIVSVLETSKFKKHYVAPQQHKVSASKAANKK</sequence>
<dbReference type="EMBL" id="NFJD01000004">
    <property type="protein sequence ID" value="OUO56351.1"/>
    <property type="molecule type" value="Genomic_DNA"/>
</dbReference>
<dbReference type="Gene3D" id="2.40.30.10">
    <property type="entry name" value="Translation factors"/>
    <property type="match status" value="1"/>
</dbReference>
<keyword evidence="4 7" id="KW-0689">Ribosomal protein</keyword>
<keyword evidence="3 7" id="KW-0694">RNA-binding</keyword>
<gene>
    <name evidence="7" type="primary">rplC</name>
    <name evidence="9" type="ORF">B5F75_06975</name>
</gene>
<dbReference type="Gene3D" id="3.30.160.810">
    <property type="match status" value="1"/>
</dbReference>
<evidence type="ECO:0000256" key="5">
    <source>
        <dbReference type="ARBA" id="ARBA00023274"/>
    </source>
</evidence>
<evidence type="ECO:0000313" key="9">
    <source>
        <dbReference type="EMBL" id="OUO56351.1"/>
    </source>
</evidence>
<evidence type="ECO:0000256" key="2">
    <source>
        <dbReference type="ARBA" id="ARBA00022730"/>
    </source>
</evidence>
<evidence type="ECO:0000256" key="3">
    <source>
        <dbReference type="ARBA" id="ARBA00022884"/>
    </source>
</evidence>
<evidence type="ECO:0000256" key="8">
    <source>
        <dbReference type="SAM" id="MobiDB-lite"/>
    </source>
</evidence>
<dbReference type="AlphaFoldDB" id="A0A1Y4DLT6"/>
<dbReference type="InterPro" id="IPR009000">
    <property type="entry name" value="Transl_B-barrel_sf"/>
</dbReference>
<evidence type="ECO:0000256" key="4">
    <source>
        <dbReference type="ARBA" id="ARBA00022980"/>
    </source>
</evidence>
<proteinExistence type="inferred from homology"/>
<dbReference type="HAMAP" id="MF_01325_B">
    <property type="entry name" value="Ribosomal_uL3_B"/>
    <property type="match status" value="1"/>
</dbReference>
<evidence type="ECO:0000313" key="10">
    <source>
        <dbReference type="Proteomes" id="UP000196368"/>
    </source>
</evidence>
<organism evidence="9 10">
    <name type="scientific">Candidatus Avelusimicrobium gallicola</name>
    <dbReference type="NCBI Taxonomy" id="2562704"/>
    <lineage>
        <taxon>Bacteria</taxon>
        <taxon>Pseudomonadati</taxon>
        <taxon>Elusimicrobiota</taxon>
        <taxon>Elusimicrobia</taxon>
        <taxon>Elusimicrobiales</taxon>
        <taxon>Elusimicrobiaceae</taxon>
        <taxon>Candidatus Avelusimicrobium</taxon>
    </lineage>
</organism>
<dbReference type="FunFam" id="2.40.30.10:FF:000004">
    <property type="entry name" value="50S ribosomal protein L3"/>
    <property type="match status" value="1"/>
</dbReference>
<dbReference type="FunFam" id="3.30.160.810:FF:000001">
    <property type="entry name" value="50S ribosomal protein L3"/>
    <property type="match status" value="1"/>
</dbReference>